<comment type="catalytic activity">
    <reaction evidence="11">
        <text>a uridine in tRNA + S-adenosyl-L-methionine = a 3-[(3S)-3-amino-3-carboxypropyl]uridine in tRNA + S-methyl-5'-thioadenosine + H(+)</text>
        <dbReference type="Rhea" id="RHEA:62432"/>
        <dbReference type="Rhea" id="RHEA-COMP:13339"/>
        <dbReference type="Rhea" id="RHEA-COMP:16092"/>
        <dbReference type="ChEBI" id="CHEBI:15378"/>
        <dbReference type="ChEBI" id="CHEBI:17509"/>
        <dbReference type="ChEBI" id="CHEBI:59789"/>
        <dbReference type="ChEBI" id="CHEBI:65315"/>
        <dbReference type="ChEBI" id="CHEBI:82930"/>
        <dbReference type="EC" id="2.5.1.25"/>
    </reaction>
</comment>
<feature type="domain" description="DTW" evidence="12">
    <location>
        <begin position="30"/>
        <end position="218"/>
    </location>
</feature>
<evidence type="ECO:0000256" key="10">
    <source>
        <dbReference type="ARBA" id="ARBA00042508"/>
    </source>
</evidence>
<dbReference type="PANTHER" id="PTHR15627:SF8">
    <property type="entry name" value="TRNA-URIDINE AMINOCARBOXYPROPYLTRANSFERASE 1"/>
    <property type="match status" value="1"/>
</dbReference>
<dbReference type="InterPro" id="IPR051521">
    <property type="entry name" value="tRNA_Mod/Golgi_Maint"/>
</dbReference>
<proteinExistence type="inferred from homology"/>
<keyword evidence="4" id="KW-0949">S-adenosyl-L-methionine</keyword>
<keyword evidence="3" id="KW-0808">Transferase</keyword>
<evidence type="ECO:0000313" key="13">
    <source>
        <dbReference type="EMBL" id="JAP96108.1"/>
    </source>
</evidence>
<dbReference type="PANTHER" id="PTHR15627">
    <property type="entry name" value="NATURAL KILLER CELL-SPECIFIC ANTIGEN KLIP1"/>
    <property type="match status" value="1"/>
</dbReference>
<dbReference type="Pfam" id="PF03942">
    <property type="entry name" value="DTW"/>
    <property type="match status" value="1"/>
</dbReference>
<evidence type="ECO:0000256" key="4">
    <source>
        <dbReference type="ARBA" id="ARBA00022691"/>
    </source>
</evidence>
<dbReference type="AlphaFoldDB" id="A0A146KIY1"/>
<evidence type="ECO:0000256" key="5">
    <source>
        <dbReference type="ARBA" id="ARBA00022694"/>
    </source>
</evidence>
<evidence type="ECO:0000256" key="2">
    <source>
        <dbReference type="ARBA" id="ARBA00012386"/>
    </source>
</evidence>
<evidence type="ECO:0000256" key="7">
    <source>
        <dbReference type="ARBA" id="ARBA00037050"/>
    </source>
</evidence>
<evidence type="ECO:0000256" key="11">
    <source>
        <dbReference type="ARBA" id="ARBA00048718"/>
    </source>
</evidence>
<comment type="function">
    <text evidence="7">Catalyzes the formation of 3-(3-amino-3-carboxypropyl)uridine (acp3U) at position 20 in the D-loop of several cytoplasmic tRNAs (acp3U(20)).</text>
</comment>
<evidence type="ECO:0000256" key="1">
    <source>
        <dbReference type="ARBA" id="ARBA00004123"/>
    </source>
</evidence>
<organism evidence="13">
    <name type="scientific">Trepomonas sp. PC1</name>
    <dbReference type="NCBI Taxonomy" id="1076344"/>
    <lineage>
        <taxon>Eukaryota</taxon>
        <taxon>Metamonada</taxon>
        <taxon>Diplomonadida</taxon>
        <taxon>Hexamitidae</taxon>
        <taxon>Hexamitinae</taxon>
        <taxon>Trepomonas</taxon>
    </lineage>
</organism>
<accession>A0A146KIY1</accession>
<keyword evidence="6" id="KW-0539">Nucleus</keyword>
<reference evidence="13" key="1">
    <citation type="submission" date="2015-07" db="EMBL/GenBank/DDBJ databases">
        <title>Adaptation to a free-living lifestyle via gene acquisitions in the diplomonad Trepomonas sp. PC1.</title>
        <authorList>
            <person name="Xu F."/>
            <person name="Jerlstrom-Hultqvist J."/>
            <person name="Kolisko M."/>
            <person name="Simpson A.G.B."/>
            <person name="Roger A.J."/>
            <person name="Svard S.G."/>
            <person name="Andersson J.O."/>
        </authorList>
    </citation>
    <scope>NUCLEOTIDE SEQUENCE</scope>
    <source>
        <strain evidence="13">PC1</strain>
    </source>
</reference>
<evidence type="ECO:0000259" key="12">
    <source>
        <dbReference type="SMART" id="SM01144"/>
    </source>
</evidence>
<keyword evidence="5" id="KW-0819">tRNA processing</keyword>
<comment type="subcellular location">
    <subcellularLocation>
        <location evidence="1">Nucleus</location>
    </subcellularLocation>
</comment>
<evidence type="ECO:0000256" key="6">
    <source>
        <dbReference type="ARBA" id="ARBA00023242"/>
    </source>
</evidence>
<dbReference type="GO" id="GO:0005634">
    <property type="term" value="C:nucleus"/>
    <property type="evidence" value="ECO:0007669"/>
    <property type="project" value="UniProtKB-SubCell"/>
</dbReference>
<dbReference type="EMBL" id="GDID01000498">
    <property type="protein sequence ID" value="JAP96108.1"/>
    <property type="molecule type" value="Transcribed_RNA"/>
</dbReference>
<gene>
    <name evidence="13" type="ORF">TPC1_10669</name>
</gene>
<evidence type="ECO:0000256" key="8">
    <source>
        <dbReference type="ARBA" id="ARBA00038290"/>
    </source>
</evidence>
<sequence length="252" mass="29481">FKDLNIHITPQKLFKFRSQRVECPNCHRKFQYFCRDCGVDLLSQHCLAQQVPVLRVPDITLPISCTILQSKLENKKQSSIQYLQTLPISNLKIIEFDTEFSQIEPNSLLLMPSPGAVDAEQIDFSKYQNCYFLDCKWSQVQLLMQKSPDLFKCQNVVLNGYQSSFWRPHGRKFEGCLSTVECAYFLSKVAEKKLKGVNVDDMLTYYVNNILLIKKTMHEKGRKVVAYSRKSEQEYENWEEVAKELRGKWDLE</sequence>
<evidence type="ECO:0000256" key="3">
    <source>
        <dbReference type="ARBA" id="ARBA00022679"/>
    </source>
</evidence>
<dbReference type="GO" id="GO:0008033">
    <property type="term" value="P:tRNA processing"/>
    <property type="evidence" value="ECO:0007669"/>
    <property type="project" value="UniProtKB-KW"/>
</dbReference>
<dbReference type="GO" id="GO:0016432">
    <property type="term" value="F:tRNA-uridine aminocarboxypropyltransferase activity"/>
    <property type="evidence" value="ECO:0007669"/>
    <property type="project" value="UniProtKB-EC"/>
</dbReference>
<dbReference type="SMART" id="SM01144">
    <property type="entry name" value="DTW"/>
    <property type="match status" value="1"/>
</dbReference>
<comment type="similarity">
    <text evidence="8">Belongs to the TDD superfamily. DTWD1 family.</text>
</comment>
<dbReference type="InterPro" id="IPR005636">
    <property type="entry name" value="DTW"/>
</dbReference>
<protein>
    <recommendedName>
        <fullName evidence="9">tRNA-uridine aminocarboxypropyltransferase 1</fullName>
        <ecNumber evidence="2">2.5.1.25</ecNumber>
    </recommendedName>
    <alternativeName>
        <fullName evidence="10">DTW domain-containing protein 1</fullName>
    </alternativeName>
</protein>
<name>A0A146KIY1_9EUKA</name>
<feature type="non-terminal residue" evidence="13">
    <location>
        <position position="1"/>
    </location>
</feature>
<evidence type="ECO:0000256" key="9">
    <source>
        <dbReference type="ARBA" id="ARBA00039242"/>
    </source>
</evidence>
<dbReference type="EC" id="2.5.1.25" evidence="2"/>